<dbReference type="AlphaFoldDB" id="A0A7T8QSA4"/>
<protein>
    <submittedName>
        <fullName evidence="1">Uncharacterized protein</fullName>
    </submittedName>
</protein>
<accession>A0A7T8QSA4</accession>
<organism evidence="1 2">
    <name type="scientific">Caligus rogercresseyi</name>
    <name type="common">Sea louse</name>
    <dbReference type="NCBI Taxonomy" id="217165"/>
    <lineage>
        <taxon>Eukaryota</taxon>
        <taxon>Metazoa</taxon>
        <taxon>Ecdysozoa</taxon>
        <taxon>Arthropoda</taxon>
        <taxon>Crustacea</taxon>
        <taxon>Multicrustacea</taxon>
        <taxon>Hexanauplia</taxon>
        <taxon>Copepoda</taxon>
        <taxon>Siphonostomatoida</taxon>
        <taxon>Caligidae</taxon>
        <taxon>Caligus</taxon>
    </lineage>
</organism>
<dbReference type="Proteomes" id="UP000595437">
    <property type="component" value="Chromosome 4"/>
</dbReference>
<keyword evidence="2" id="KW-1185">Reference proteome</keyword>
<gene>
    <name evidence="1" type="ORF">FKW44_005754</name>
</gene>
<name>A0A7T8QSA4_CALRO</name>
<proteinExistence type="predicted"/>
<reference evidence="2" key="1">
    <citation type="submission" date="2021-01" db="EMBL/GenBank/DDBJ databases">
        <title>Caligus Genome Assembly.</title>
        <authorList>
            <person name="Gallardo-Escarate C."/>
        </authorList>
    </citation>
    <scope>NUCLEOTIDE SEQUENCE [LARGE SCALE GENOMIC DNA]</scope>
</reference>
<evidence type="ECO:0000313" key="1">
    <source>
        <dbReference type="EMBL" id="QQP53315.1"/>
    </source>
</evidence>
<dbReference type="EMBL" id="CP045893">
    <property type="protein sequence ID" value="QQP53315.1"/>
    <property type="molecule type" value="Genomic_DNA"/>
</dbReference>
<sequence>MQYFNITIFRNRPIRPFHFVPAQIVPAQIVPVQIVLCPIRPCQFVLDQLVPAQLVLTISQKRRHTLTFIHEEFLSFREPSSNRLSGPPSTVMGYWGF</sequence>
<evidence type="ECO:0000313" key="2">
    <source>
        <dbReference type="Proteomes" id="UP000595437"/>
    </source>
</evidence>